<dbReference type="HOGENOM" id="CLU_1911946_0_0_1"/>
<dbReference type="AlphaFoldDB" id="T1I3U8"/>
<proteinExistence type="predicted"/>
<dbReference type="EnsemblMetazoa" id="RPRC010967-RA">
    <property type="protein sequence ID" value="RPRC010967-PA"/>
    <property type="gene ID" value="RPRC010967"/>
</dbReference>
<dbReference type="InParanoid" id="T1I3U8"/>
<dbReference type="EMBL" id="ACPB03010435">
    <property type="status" value="NOT_ANNOTATED_CDS"/>
    <property type="molecule type" value="Genomic_DNA"/>
</dbReference>
<evidence type="ECO:0000256" key="1">
    <source>
        <dbReference type="SAM" id="MobiDB-lite"/>
    </source>
</evidence>
<protein>
    <submittedName>
        <fullName evidence="2">Uncharacterized protein</fullName>
    </submittedName>
</protein>
<evidence type="ECO:0000313" key="3">
    <source>
        <dbReference type="Proteomes" id="UP000015103"/>
    </source>
</evidence>
<feature type="compositionally biased region" description="Low complexity" evidence="1">
    <location>
        <begin position="103"/>
        <end position="119"/>
    </location>
</feature>
<sequence length="133" mass="15247">KQDDQCKKTPDCKVTNNENYPRLVAKRKVCNFPSENIPHRALKRKTPIKCRDQYIPSSSGNKDASMESLETYSVFQEQIEVGSNSVRKRDALKEINSPLRAHSSPTSSPKKFKKTPVTPNQRRKCMVTPGKWR</sequence>
<reference evidence="2" key="1">
    <citation type="submission" date="2015-05" db="UniProtKB">
        <authorList>
            <consortium name="EnsemblMetazoa"/>
        </authorList>
    </citation>
    <scope>IDENTIFICATION</scope>
</reference>
<feature type="region of interest" description="Disordered" evidence="1">
    <location>
        <begin position="90"/>
        <end position="133"/>
    </location>
</feature>
<dbReference type="VEuPathDB" id="VectorBase:RPRC010967"/>
<organism evidence="2 3">
    <name type="scientific">Rhodnius prolixus</name>
    <name type="common">Triatomid bug</name>
    <dbReference type="NCBI Taxonomy" id="13249"/>
    <lineage>
        <taxon>Eukaryota</taxon>
        <taxon>Metazoa</taxon>
        <taxon>Ecdysozoa</taxon>
        <taxon>Arthropoda</taxon>
        <taxon>Hexapoda</taxon>
        <taxon>Insecta</taxon>
        <taxon>Pterygota</taxon>
        <taxon>Neoptera</taxon>
        <taxon>Paraneoptera</taxon>
        <taxon>Hemiptera</taxon>
        <taxon>Heteroptera</taxon>
        <taxon>Panheteroptera</taxon>
        <taxon>Cimicomorpha</taxon>
        <taxon>Reduviidae</taxon>
        <taxon>Triatominae</taxon>
        <taxon>Rhodnius</taxon>
    </lineage>
</organism>
<evidence type="ECO:0000313" key="2">
    <source>
        <dbReference type="EnsemblMetazoa" id="RPRC010967-PA"/>
    </source>
</evidence>
<accession>T1I3U8</accession>
<dbReference type="Proteomes" id="UP000015103">
    <property type="component" value="Unassembled WGS sequence"/>
</dbReference>
<name>T1I3U8_RHOPR</name>
<keyword evidence="3" id="KW-1185">Reference proteome</keyword>